<dbReference type="Gene3D" id="3.30.450.20">
    <property type="entry name" value="PAS domain"/>
    <property type="match status" value="1"/>
</dbReference>
<dbReference type="SUPFAM" id="SSF55785">
    <property type="entry name" value="PYP-like sensor domain (PAS domain)"/>
    <property type="match status" value="1"/>
</dbReference>
<gene>
    <name evidence="2" type="ORF">SAMN06264365_14421</name>
</gene>
<evidence type="ECO:0000313" key="3">
    <source>
        <dbReference type="Proteomes" id="UP000198415"/>
    </source>
</evidence>
<proteinExistence type="predicted"/>
<dbReference type="PANTHER" id="PTHR43102">
    <property type="entry name" value="SLR1143 PROTEIN"/>
    <property type="match status" value="1"/>
</dbReference>
<dbReference type="InterPro" id="IPR029016">
    <property type="entry name" value="GAF-like_dom_sf"/>
</dbReference>
<sequence>MDPSGAAERAAARFAAILARAAEAPTGLIHLTGDGRRMRLAGAFGLLAGWVNREPIPIDSMLIGIVFDCQHPVMISDILDDPRVPTHALARELGIRSYAGFPIHGDREQIIGVCSVVDYRPREWSARELTAVDEAAQAYSEFLAAQRHSEKQRRFLDAVLQNMAHGVAACDEEGRMVFSNGPLLAMNDAFPVGVPILEWAPEHNPLTHLDGRLVASESLPLLRVLRGEEVHGAEYLLPFSDGHTHRVSIDARPILGGDGRRQG</sequence>
<dbReference type="SMART" id="SM00065">
    <property type="entry name" value="GAF"/>
    <property type="match status" value="1"/>
</dbReference>
<reference evidence="2 3" key="1">
    <citation type="submission" date="2017-06" db="EMBL/GenBank/DDBJ databases">
        <authorList>
            <person name="Kim H.J."/>
            <person name="Triplett B.A."/>
        </authorList>
    </citation>
    <scope>NUCLEOTIDE SEQUENCE [LARGE SCALE GENOMIC DNA]</scope>
    <source>
        <strain evidence="2 3">DSM 43151</strain>
    </source>
</reference>
<dbReference type="EMBL" id="FZNR01000044">
    <property type="protein sequence ID" value="SNT14413.1"/>
    <property type="molecule type" value="Genomic_DNA"/>
</dbReference>
<protein>
    <submittedName>
        <fullName evidence="2">GAF domain-containing protein</fullName>
    </submittedName>
</protein>
<dbReference type="InterPro" id="IPR003018">
    <property type="entry name" value="GAF"/>
</dbReference>
<dbReference type="SUPFAM" id="SSF55781">
    <property type="entry name" value="GAF domain-like"/>
    <property type="match status" value="1"/>
</dbReference>
<feature type="non-terminal residue" evidence="2">
    <location>
        <position position="263"/>
    </location>
</feature>
<dbReference type="Proteomes" id="UP000198415">
    <property type="component" value="Unassembled WGS sequence"/>
</dbReference>
<evidence type="ECO:0000259" key="1">
    <source>
        <dbReference type="SMART" id="SM00065"/>
    </source>
</evidence>
<name>A0A239K9U1_9ACTN</name>
<keyword evidence="3" id="KW-1185">Reference proteome</keyword>
<dbReference type="AlphaFoldDB" id="A0A239K9U1"/>
<accession>A0A239K9U1</accession>
<organism evidence="2 3">
    <name type="scientific">Actinoplanes regularis</name>
    <dbReference type="NCBI Taxonomy" id="52697"/>
    <lineage>
        <taxon>Bacteria</taxon>
        <taxon>Bacillati</taxon>
        <taxon>Actinomycetota</taxon>
        <taxon>Actinomycetes</taxon>
        <taxon>Micromonosporales</taxon>
        <taxon>Micromonosporaceae</taxon>
        <taxon>Actinoplanes</taxon>
    </lineage>
</organism>
<dbReference type="InterPro" id="IPR035965">
    <property type="entry name" value="PAS-like_dom_sf"/>
</dbReference>
<feature type="domain" description="GAF" evidence="1">
    <location>
        <begin position="6"/>
        <end position="153"/>
    </location>
</feature>
<dbReference type="Gene3D" id="3.30.450.40">
    <property type="match status" value="1"/>
</dbReference>
<evidence type="ECO:0000313" key="2">
    <source>
        <dbReference type="EMBL" id="SNT14413.1"/>
    </source>
</evidence>
<dbReference type="PANTHER" id="PTHR43102:SF2">
    <property type="entry name" value="GAF DOMAIN-CONTAINING PROTEIN"/>
    <property type="match status" value="1"/>
</dbReference>
<dbReference type="Pfam" id="PF01590">
    <property type="entry name" value="GAF"/>
    <property type="match status" value="1"/>
</dbReference>